<feature type="compositionally biased region" description="Polar residues" evidence="1">
    <location>
        <begin position="103"/>
        <end position="112"/>
    </location>
</feature>
<reference evidence="4" key="1">
    <citation type="submission" date="2016-06" db="UniProtKB">
        <authorList>
            <consortium name="WormBaseParasite"/>
        </authorList>
    </citation>
    <scope>IDENTIFICATION</scope>
</reference>
<organism evidence="4">
    <name type="scientific">Onchocerca flexuosa</name>
    <dbReference type="NCBI Taxonomy" id="387005"/>
    <lineage>
        <taxon>Eukaryota</taxon>
        <taxon>Metazoa</taxon>
        <taxon>Ecdysozoa</taxon>
        <taxon>Nematoda</taxon>
        <taxon>Chromadorea</taxon>
        <taxon>Rhabditida</taxon>
        <taxon>Spirurina</taxon>
        <taxon>Spiruromorpha</taxon>
        <taxon>Filarioidea</taxon>
        <taxon>Onchocercidae</taxon>
        <taxon>Onchocerca</taxon>
    </lineage>
</organism>
<sequence length="355" mass="40248">MATKKKNNKKNDWSEDLDAEATELKLSDSEIDEDNGSDEETMVPFYGKGKISAFNMLAEHDSDSDDIEKAESISENSDKADEVEGNKQEKGGVNEKNKPNETKAFSKQQTTIKLKEEGKRKGRKGKKGLKEDEDLDALLADLEKPIEKASKEKKKKGAASGISYTAEVPAVDADRDGEIATTETDVGDVMTKKKDKKKKKKGTAEKEKSAEFESPAEGDAVSVENQRVSGYICSVKASDAKEKKKKKKGDSKKDGDKKETKKKKHVDFIKEILRRKQEEEERILREQKEEEERLIAQQKAKEEEERLAKEKREREKQKKKERDEKLKAEGKYLTPAQKEKLRRQQALLANSSMTF</sequence>
<evidence type="ECO:0000313" key="3">
    <source>
        <dbReference type="Proteomes" id="UP000267606"/>
    </source>
</evidence>
<feature type="compositionally biased region" description="Basic and acidic residues" evidence="1">
    <location>
        <begin position="266"/>
        <end position="330"/>
    </location>
</feature>
<proteinExistence type="predicted"/>
<feature type="region of interest" description="Disordered" evidence="1">
    <location>
        <begin position="1"/>
        <end position="43"/>
    </location>
</feature>
<dbReference type="AlphaFoldDB" id="A0A183I1P8"/>
<dbReference type="EMBL" id="UZAJ01040320">
    <property type="protein sequence ID" value="VDP14320.1"/>
    <property type="molecule type" value="Genomic_DNA"/>
</dbReference>
<feature type="compositionally biased region" description="Acidic residues" evidence="1">
    <location>
        <begin position="29"/>
        <end position="41"/>
    </location>
</feature>
<name>A0A183I1P8_9BILA</name>
<dbReference type="STRING" id="387005.A0A183I1P8"/>
<feature type="compositionally biased region" description="Basic and acidic residues" evidence="1">
    <location>
        <begin position="67"/>
        <end position="101"/>
    </location>
</feature>
<protein>
    <submittedName>
        <fullName evidence="4">Translation initiation factor IF-2</fullName>
    </submittedName>
</protein>
<feature type="compositionally biased region" description="Basic and acidic residues" evidence="1">
    <location>
        <begin position="202"/>
        <end position="211"/>
    </location>
</feature>
<accession>A0A183I1P8</accession>
<feature type="region of interest" description="Disordered" evidence="1">
    <location>
        <begin position="58"/>
        <end position="341"/>
    </location>
</feature>
<gene>
    <name evidence="2" type="ORF">OFLC_LOCUS13660</name>
</gene>
<dbReference type="Proteomes" id="UP000267606">
    <property type="component" value="Unassembled WGS sequence"/>
</dbReference>
<evidence type="ECO:0000313" key="4">
    <source>
        <dbReference type="WBParaSite" id="OFLC_0001366101-mRNA-1"/>
    </source>
</evidence>
<keyword evidence="3" id="KW-1185">Reference proteome</keyword>
<reference evidence="2 3" key="2">
    <citation type="submission" date="2018-11" db="EMBL/GenBank/DDBJ databases">
        <authorList>
            <consortium name="Pathogen Informatics"/>
        </authorList>
    </citation>
    <scope>NUCLEOTIDE SEQUENCE [LARGE SCALE GENOMIC DNA]</scope>
</reference>
<feature type="compositionally biased region" description="Basic and acidic residues" evidence="1">
    <location>
        <begin position="141"/>
        <end position="150"/>
    </location>
</feature>
<evidence type="ECO:0000313" key="2">
    <source>
        <dbReference type="EMBL" id="VDP14320.1"/>
    </source>
</evidence>
<evidence type="ECO:0000256" key="1">
    <source>
        <dbReference type="SAM" id="MobiDB-lite"/>
    </source>
</evidence>
<dbReference type="WBParaSite" id="OFLC_0001366101-mRNA-1">
    <property type="protein sequence ID" value="OFLC_0001366101-mRNA-1"/>
    <property type="gene ID" value="OFLC_0001366101"/>
</dbReference>